<dbReference type="PROSITE" id="PS50851">
    <property type="entry name" value="CHEW"/>
    <property type="match status" value="1"/>
</dbReference>
<dbReference type="Gene3D" id="2.30.30.40">
    <property type="entry name" value="SH3 Domains"/>
    <property type="match status" value="1"/>
</dbReference>
<reference evidence="2 3" key="1">
    <citation type="journal article" date="2008" name="Proc. Natl. Acad. Sci. U.S.A.">
        <title>Niche adaptation and genome expansion in the chlorophyll d-producing cyanobacterium Acaryochloris marina.</title>
        <authorList>
            <person name="Swingley W.D."/>
            <person name="Chen M."/>
            <person name="Cheung P.C."/>
            <person name="Conrad A.L."/>
            <person name="Dejesa L.C."/>
            <person name="Hao J."/>
            <person name="Honchak B.M."/>
            <person name="Karbach L.E."/>
            <person name="Kurdoglu A."/>
            <person name="Lahiri S."/>
            <person name="Mastrian S.D."/>
            <person name="Miyashita H."/>
            <person name="Page L."/>
            <person name="Ramakrishna P."/>
            <person name="Satoh S."/>
            <person name="Sattley W.M."/>
            <person name="Shimada Y."/>
            <person name="Taylor H.L."/>
            <person name="Tomo T."/>
            <person name="Tsuchiya T."/>
            <person name="Wang Z.T."/>
            <person name="Raymond J."/>
            <person name="Mimuro M."/>
            <person name="Blankenship R.E."/>
            <person name="Touchman J.W."/>
        </authorList>
    </citation>
    <scope>NUCLEOTIDE SEQUENCE [LARGE SCALE GENOMIC DNA]</scope>
    <source>
        <strain evidence="3">MBIC 11017</strain>
    </source>
</reference>
<evidence type="ECO:0000313" key="2">
    <source>
        <dbReference type="EMBL" id="ABW25956.1"/>
    </source>
</evidence>
<protein>
    <recommendedName>
        <fullName evidence="1">CheW-like domain-containing protein</fullName>
    </recommendedName>
</protein>
<name>B0BZN0_ACAM1</name>
<dbReference type="Pfam" id="PF01584">
    <property type="entry name" value="CheW"/>
    <property type="match status" value="1"/>
</dbReference>
<dbReference type="SMART" id="SM00260">
    <property type="entry name" value="CheW"/>
    <property type="match status" value="1"/>
</dbReference>
<dbReference type="RefSeq" id="WP_012161523.1">
    <property type="nucleotide sequence ID" value="NC_009925.1"/>
</dbReference>
<dbReference type="OrthoDB" id="571837at2"/>
<sequence length="177" mass="18889">MAIFSSVRSQRGANRNTEATEQLIAFRLREEWFALPVAAVQKVIPLGTLHGDPNHTGIGLTLHQGQEITVVDVGHRIFNEAASSSAAKALEAPSPLEADNAQVSQRCLVIVKTGEEGVVGVPIDSQPTIRRAGKSQFAPLPSSYLSRGNIHCVSSMIVDDGGVEPLFLLDPEQLASV</sequence>
<dbReference type="STRING" id="329726.AM1_0914"/>
<gene>
    <name evidence="2" type="ordered locus">AM1_0914</name>
</gene>
<dbReference type="Proteomes" id="UP000000268">
    <property type="component" value="Chromosome"/>
</dbReference>
<dbReference type="GO" id="GO:0006935">
    <property type="term" value="P:chemotaxis"/>
    <property type="evidence" value="ECO:0007669"/>
    <property type="project" value="InterPro"/>
</dbReference>
<dbReference type="GO" id="GO:0007165">
    <property type="term" value="P:signal transduction"/>
    <property type="evidence" value="ECO:0007669"/>
    <property type="project" value="InterPro"/>
</dbReference>
<dbReference type="eggNOG" id="COG0835">
    <property type="taxonomic scope" value="Bacteria"/>
</dbReference>
<dbReference type="EMBL" id="CP000828">
    <property type="protein sequence ID" value="ABW25956.1"/>
    <property type="molecule type" value="Genomic_DNA"/>
</dbReference>
<keyword evidence="3" id="KW-1185">Reference proteome</keyword>
<dbReference type="InterPro" id="IPR002545">
    <property type="entry name" value="CheW-lke_dom"/>
</dbReference>
<proteinExistence type="predicted"/>
<accession>B0BZN0</accession>
<dbReference type="SUPFAM" id="SSF50341">
    <property type="entry name" value="CheW-like"/>
    <property type="match status" value="1"/>
</dbReference>
<dbReference type="InterPro" id="IPR036061">
    <property type="entry name" value="CheW-like_dom_sf"/>
</dbReference>
<evidence type="ECO:0000313" key="3">
    <source>
        <dbReference type="Proteomes" id="UP000000268"/>
    </source>
</evidence>
<dbReference type="Gene3D" id="2.40.50.180">
    <property type="entry name" value="CheA-289, Domain 4"/>
    <property type="match status" value="1"/>
</dbReference>
<organism evidence="2 3">
    <name type="scientific">Acaryochloris marina (strain MBIC 11017)</name>
    <dbReference type="NCBI Taxonomy" id="329726"/>
    <lineage>
        <taxon>Bacteria</taxon>
        <taxon>Bacillati</taxon>
        <taxon>Cyanobacteriota</taxon>
        <taxon>Cyanophyceae</taxon>
        <taxon>Acaryochloridales</taxon>
        <taxon>Acaryochloridaceae</taxon>
        <taxon>Acaryochloris</taxon>
    </lineage>
</organism>
<evidence type="ECO:0000259" key="1">
    <source>
        <dbReference type="PROSITE" id="PS50851"/>
    </source>
</evidence>
<dbReference type="KEGG" id="amr:AM1_0914"/>
<dbReference type="HOGENOM" id="CLU_1530114_0_0_3"/>
<dbReference type="AlphaFoldDB" id="B0BZN0"/>
<feature type="domain" description="CheW-like" evidence="1">
    <location>
        <begin position="20"/>
        <end position="177"/>
    </location>
</feature>